<accession>A0A7W9SNM7</accession>
<feature type="signal peptide" evidence="1">
    <location>
        <begin position="1"/>
        <end position="28"/>
    </location>
</feature>
<reference evidence="2 3" key="1">
    <citation type="submission" date="2020-08" db="EMBL/GenBank/DDBJ databases">
        <title>Genomic Encyclopedia of Type Strains, Phase IV (KMG-IV): sequencing the most valuable type-strain genomes for metagenomic binning, comparative biology and taxonomic classification.</title>
        <authorList>
            <person name="Goeker M."/>
        </authorList>
    </citation>
    <scope>NUCLEOTIDE SEQUENCE [LARGE SCALE GENOMIC DNA]</scope>
    <source>
        <strain evidence="2 3">DSM 23562</strain>
    </source>
</reference>
<keyword evidence="1" id="KW-0732">Signal</keyword>
<keyword evidence="3" id="KW-1185">Reference proteome</keyword>
<sequence length="119" mass="12607">MRYFTNYVLAVGALALLTGCGGVSPLEAAPVTTERGQDTTVEGTGTVRSITQYVGGKPSPIKKWVIQGPTGTRYMLTTAPDSSFYTDGLVVKFKVEVLSSTMAPDGYGLPVTLVELTKL</sequence>
<name>A0A7W9SNM7_ARMRO</name>
<evidence type="ECO:0000256" key="1">
    <source>
        <dbReference type="SAM" id="SignalP"/>
    </source>
</evidence>
<organism evidence="2 3">
    <name type="scientific">Armatimonas rosea</name>
    <dbReference type="NCBI Taxonomy" id="685828"/>
    <lineage>
        <taxon>Bacteria</taxon>
        <taxon>Bacillati</taxon>
        <taxon>Armatimonadota</taxon>
        <taxon>Armatimonadia</taxon>
        <taxon>Armatimonadales</taxon>
        <taxon>Armatimonadaceae</taxon>
        <taxon>Armatimonas</taxon>
    </lineage>
</organism>
<protein>
    <submittedName>
        <fullName evidence="2">Multidrug efflux pump subunit AcrA (Membrane-fusion protein)</fullName>
    </submittedName>
</protein>
<feature type="chain" id="PRO_5030719890" evidence="1">
    <location>
        <begin position="29"/>
        <end position="119"/>
    </location>
</feature>
<gene>
    <name evidence="2" type="ORF">HNQ39_001733</name>
</gene>
<dbReference type="PROSITE" id="PS51257">
    <property type="entry name" value="PROKAR_LIPOPROTEIN"/>
    <property type="match status" value="1"/>
</dbReference>
<comment type="caution">
    <text evidence="2">The sequence shown here is derived from an EMBL/GenBank/DDBJ whole genome shotgun (WGS) entry which is preliminary data.</text>
</comment>
<dbReference type="RefSeq" id="WP_184193961.1">
    <property type="nucleotide sequence ID" value="NZ_JACHGW010000002.1"/>
</dbReference>
<dbReference type="AlphaFoldDB" id="A0A7W9SNM7"/>
<proteinExistence type="predicted"/>
<evidence type="ECO:0000313" key="2">
    <source>
        <dbReference type="EMBL" id="MBB6049942.1"/>
    </source>
</evidence>
<dbReference type="Proteomes" id="UP000520814">
    <property type="component" value="Unassembled WGS sequence"/>
</dbReference>
<evidence type="ECO:0000313" key="3">
    <source>
        <dbReference type="Proteomes" id="UP000520814"/>
    </source>
</evidence>
<dbReference type="EMBL" id="JACHGW010000002">
    <property type="protein sequence ID" value="MBB6049942.1"/>
    <property type="molecule type" value="Genomic_DNA"/>
</dbReference>